<evidence type="ECO:0000259" key="1">
    <source>
        <dbReference type="PROSITE" id="PS51186"/>
    </source>
</evidence>
<name>A0A561CM58_9BACI</name>
<dbReference type="SUPFAM" id="SSF55729">
    <property type="entry name" value="Acyl-CoA N-acyltransferases (Nat)"/>
    <property type="match status" value="1"/>
</dbReference>
<keyword evidence="2" id="KW-0808">Transferase</keyword>
<organism evidence="2 3">
    <name type="scientific">Neobacillus bataviensis</name>
    <dbReference type="NCBI Taxonomy" id="220685"/>
    <lineage>
        <taxon>Bacteria</taxon>
        <taxon>Bacillati</taxon>
        <taxon>Bacillota</taxon>
        <taxon>Bacilli</taxon>
        <taxon>Bacillales</taxon>
        <taxon>Bacillaceae</taxon>
        <taxon>Neobacillus</taxon>
    </lineage>
</organism>
<dbReference type="Pfam" id="PF00583">
    <property type="entry name" value="Acetyltransf_1"/>
    <property type="match status" value="1"/>
</dbReference>
<dbReference type="GO" id="GO:0016747">
    <property type="term" value="F:acyltransferase activity, transferring groups other than amino-acyl groups"/>
    <property type="evidence" value="ECO:0007669"/>
    <property type="project" value="InterPro"/>
</dbReference>
<reference evidence="2 3" key="1">
    <citation type="submission" date="2019-06" db="EMBL/GenBank/DDBJ databases">
        <title>Sorghum-associated microbial communities from plants grown in Nebraska, USA.</title>
        <authorList>
            <person name="Schachtman D."/>
        </authorList>
    </citation>
    <scope>NUCLEOTIDE SEQUENCE [LARGE SCALE GENOMIC DNA]</scope>
    <source>
        <strain evidence="2 3">2482</strain>
    </source>
</reference>
<dbReference type="InterPro" id="IPR016181">
    <property type="entry name" value="Acyl_CoA_acyltransferase"/>
</dbReference>
<dbReference type="InterPro" id="IPR000182">
    <property type="entry name" value="GNAT_dom"/>
</dbReference>
<dbReference type="EMBL" id="VIVN01000019">
    <property type="protein sequence ID" value="TWD92323.1"/>
    <property type="molecule type" value="Genomic_DNA"/>
</dbReference>
<gene>
    <name evidence="2" type="ORF">FB550_11953</name>
</gene>
<accession>A0A561CM58</accession>
<dbReference type="Proteomes" id="UP000319671">
    <property type="component" value="Unassembled WGS sequence"/>
</dbReference>
<evidence type="ECO:0000313" key="2">
    <source>
        <dbReference type="EMBL" id="TWD92323.1"/>
    </source>
</evidence>
<dbReference type="PROSITE" id="PS51186">
    <property type="entry name" value="GNAT"/>
    <property type="match status" value="1"/>
</dbReference>
<dbReference type="Gene3D" id="3.40.630.30">
    <property type="match status" value="1"/>
</dbReference>
<dbReference type="PANTHER" id="PTHR43415">
    <property type="entry name" value="SPERMIDINE N(1)-ACETYLTRANSFERASE"/>
    <property type="match status" value="1"/>
</dbReference>
<dbReference type="CDD" id="cd04301">
    <property type="entry name" value="NAT_SF"/>
    <property type="match status" value="1"/>
</dbReference>
<keyword evidence="3" id="KW-1185">Reference proteome</keyword>
<dbReference type="RefSeq" id="WP_144567930.1">
    <property type="nucleotide sequence ID" value="NZ_VIVN01000019.1"/>
</dbReference>
<protein>
    <submittedName>
        <fullName evidence="2">Acetyltransferase (GNAT) family protein</fullName>
    </submittedName>
</protein>
<dbReference type="AlphaFoldDB" id="A0A561CM58"/>
<comment type="caution">
    <text evidence="2">The sequence shown here is derived from an EMBL/GenBank/DDBJ whole genome shotgun (WGS) entry which is preliminary data.</text>
</comment>
<dbReference type="PANTHER" id="PTHR43415:SF3">
    <property type="entry name" value="GNAT-FAMILY ACETYLTRANSFERASE"/>
    <property type="match status" value="1"/>
</dbReference>
<evidence type="ECO:0000313" key="3">
    <source>
        <dbReference type="Proteomes" id="UP000319671"/>
    </source>
</evidence>
<proteinExistence type="predicted"/>
<feature type="domain" description="N-acetyltransferase" evidence="1">
    <location>
        <begin position="3"/>
        <end position="154"/>
    </location>
</feature>
<sequence>MSVNFEEINKETLYIALEIINSNPQYNVMENRSKTRSLKDMEKEFLNPNTMSVFIKLDETYIGVIDYMLENPKDSLPWLGLLIIHKDYQGFGFGKQAYEHYESEMRNRGLDKVRIGVLQENTIAQHFWESLGFVCYITSKAQNGSGILCYQKQI</sequence>